<keyword evidence="3" id="KW-1185">Reference proteome</keyword>
<accession>A0A4Z2H3L0</accession>
<reference evidence="2 3" key="1">
    <citation type="submission" date="2019-03" db="EMBL/GenBank/DDBJ databases">
        <title>First draft genome of Liparis tanakae, snailfish: a comprehensive survey of snailfish specific genes.</title>
        <authorList>
            <person name="Kim W."/>
            <person name="Song I."/>
            <person name="Jeong J.-H."/>
            <person name="Kim D."/>
            <person name="Kim S."/>
            <person name="Ryu S."/>
            <person name="Song J.Y."/>
            <person name="Lee S.K."/>
        </authorList>
    </citation>
    <scope>NUCLEOTIDE SEQUENCE [LARGE SCALE GENOMIC DNA]</scope>
    <source>
        <tissue evidence="2">Muscle</tissue>
    </source>
</reference>
<evidence type="ECO:0000313" key="2">
    <source>
        <dbReference type="EMBL" id="TNN59683.1"/>
    </source>
</evidence>
<gene>
    <name evidence="2" type="ORF">EYF80_030054</name>
</gene>
<dbReference type="Proteomes" id="UP000314294">
    <property type="component" value="Unassembled WGS sequence"/>
</dbReference>
<sequence length="102" mass="10849">MFRGAASSCTFSCPPVQHKSKETAGLAAAGSYGNAPPPRRQSSRFTTGGPATGAERIPPGPENRLYSKTSLAWRRLTTLTSGPTEAMWPEEGASEARWLCGH</sequence>
<protein>
    <submittedName>
        <fullName evidence="2">Uncharacterized protein</fullName>
    </submittedName>
</protein>
<evidence type="ECO:0000313" key="3">
    <source>
        <dbReference type="Proteomes" id="UP000314294"/>
    </source>
</evidence>
<feature type="region of interest" description="Disordered" evidence="1">
    <location>
        <begin position="83"/>
        <end position="102"/>
    </location>
</feature>
<organism evidence="2 3">
    <name type="scientific">Liparis tanakae</name>
    <name type="common">Tanaka's snailfish</name>
    <dbReference type="NCBI Taxonomy" id="230148"/>
    <lineage>
        <taxon>Eukaryota</taxon>
        <taxon>Metazoa</taxon>
        <taxon>Chordata</taxon>
        <taxon>Craniata</taxon>
        <taxon>Vertebrata</taxon>
        <taxon>Euteleostomi</taxon>
        <taxon>Actinopterygii</taxon>
        <taxon>Neopterygii</taxon>
        <taxon>Teleostei</taxon>
        <taxon>Neoteleostei</taxon>
        <taxon>Acanthomorphata</taxon>
        <taxon>Eupercaria</taxon>
        <taxon>Perciformes</taxon>
        <taxon>Cottioidei</taxon>
        <taxon>Cottales</taxon>
        <taxon>Liparidae</taxon>
        <taxon>Liparis</taxon>
    </lineage>
</organism>
<dbReference type="AlphaFoldDB" id="A0A4Z2H3L0"/>
<evidence type="ECO:0000256" key="1">
    <source>
        <dbReference type="SAM" id="MobiDB-lite"/>
    </source>
</evidence>
<comment type="caution">
    <text evidence="2">The sequence shown here is derived from an EMBL/GenBank/DDBJ whole genome shotgun (WGS) entry which is preliminary data.</text>
</comment>
<name>A0A4Z2H3L0_9TELE</name>
<feature type="region of interest" description="Disordered" evidence="1">
    <location>
        <begin position="1"/>
        <end position="65"/>
    </location>
</feature>
<dbReference type="EMBL" id="SRLO01000350">
    <property type="protein sequence ID" value="TNN59683.1"/>
    <property type="molecule type" value="Genomic_DNA"/>
</dbReference>
<proteinExistence type="predicted"/>